<sequence length="352" mass="39099">MSLRTASHQVVCEEDLEKVASKAPRAVVLIPDLADEDSPEGWQVLGETPQRVEASVREMLEKALHDLQHEIPEEFREHPAVKEQCSKLRDLLSARQPFSLQLRDVASHEESTGSMEGTFEGSERIPTWVEAFLEGHDLEDHGASEWKDAIQAVPSRALAAELGSASSLKRCVIAPGNGCSPIQEANWYAWLASSLKRSRTFEEVHLRDFPDPDEAKREIWVKFLQEDLAVGPDTVLVGHSSGAQAAMRFAEQEVVGGLVLVAACHSDLGDALERASGYYPPRGGPWNWAAIRRNTGWIVQFHSEDDPLVPVSEGRAVAQELQSEYIELKGRSHFFEPCEELLEVLCSKMTRG</sequence>
<dbReference type="EMBL" id="CAJNDS010001524">
    <property type="protein sequence ID" value="CAE7263649.1"/>
    <property type="molecule type" value="Genomic_DNA"/>
</dbReference>
<evidence type="ECO:0000313" key="1">
    <source>
        <dbReference type="EMBL" id="CAE7263649.1"/>
    </source>
</evidence>
<dbReference type="InterPro" id="IPR029058">
    <property type="entry name" value="AB_hydrolase_fold"/>
</dbReference>
<dbReference type="PANTHER" id="PTHR15394:SF3">
    <property type="entry name" value="SERINE HYDROLASE RBBP9"/>
    <property type="match status" value="1"/>
</dbReference>
<protein>
    <submittedName>
        <fullName evidence="1">Rbbp9 protein</fullName>
    </submittedName>
</protein>
<keyword evidence="2" id="KW-1185">Reference proteome</keyword>
<dbReference type="Gene3D" id="3.40.50.1820">
    <property type="entry name" value="alpha/beta hydrolase"/>
    <property type="match status" value="1"/>
</dbReference>
<evidence type="ECO:0000313" key="2">
    <source>
        <dbReference type="Proteomes" id="UP000604046"/>
    </source>
</evidence>
<name>A0A812MBM6_9DINO</name>
<gene>
    <name evidence="1" type="primary">Rbbp9</name>
    <name evidence="1" type="ORF">SNAT2548_LOCUS13866</name>
</gene>
<organism evidence="1 2">
    <name type="scientific">Symbiodinium natans</name>
    <dbReference type="NCBI Taxonomy" id="878477"/>
    <lineage>
        <taxon>Eukaryota</taxon>
        <taxon>Sar</taxon>
        <taxon>Alveolata</taxon>
        <taxon>Dinophyceae</taxon>
        <taxon>Suessiales</taxon>
        <taxon>Symbiodiniaceae</taxon>
        <taxon>Symbiodinium</taxon>
    </lineage>
</organism>
<dbReference type="GO" id="GO:0016787">
    <property type="term" value="F:hydrolase activity"/>
    <property type="evidence" value="ECO:0007669"/>
    <property type="project" value="InterPro"/>
</dbReference>
<dbReference type="Proteomes" id="UP000604046">
    <property type="component" value="Unassembled WGS sequence"/>
</dbReference>
<dbReference type="AlphaFoldDB" id="A0A812MBM6"/>
<reference evidence="1" key="1">
    <citation type="submission" date="2021-02" db="EMBL/GenBank/DDBJ databases">
        <authorList>
            <person name="Dougan E. K."/>
            <person name="Rhodes N."/>
            <person name="Thang M."/>
            <person name="Chan C."/>
        </authorList>
    </citation>
    <scope>NUCLEOTIDE SEQUENCE</scope>
</reference>
<proteinExistence type="predicted"/>
<dbReference type="OrthoDB" id="2369073at2759"/>
<dbReference type="InterPro" id="IPR010662">
    <property type="entry name" value="RBBP9/YdeN"/>
</dbReference>
<dbReference type="Pfam" id="PF06821">
    <property type="entry name" value="Ser_hydrolase"/>
    <property type="match status" value="1"/>
</dbReference>
<dbReference type="SUPFAM" id="SSF53474">
    <property type="entry name" value="alpha/beta-Hydrolases"/>
    <property type="match status" value="1"/>
</dbReference>
<dbReference type="PANTHER" id="PTHR15394">
    <property type="entry name" value="SERINE HYDROLASE RBBP9"/>
    <property type="match status" value="1"/>
</dbReference>
<accession>A0A812MBM6</accession>
<comment type="caution">
    <text evidence="1">The sequence shown here is derived from an EMBL/GenBank/DDBJ whole genome shotgun (WGS) entry which is preliminary data.</text>
</comment>